<dbReference type="Gene3D" id="1.50.10.100">
    <property type="entry name" value="Chondroitin AC/alginate lyase"/>
    <property type="match status" value="1"/>
</dbReference>
<accession>A0A9X0YM88</accession>
<dbReference type="RefSeq" id="WP_057779184.1">
    <property type="nucleotide sequence ID" value="NZ_JAGGJQ010000010.1"/>
</dbReference>
<dbReference type="PROSITE" id="PS51257">
    <property type="entry name" value="PROKAR_LIPOPROTEIN"/>
    <property type="match status" value="1"/>
</dbReference>
<dbReference type="InterPro" id="IPR018247">
    <property type="entry name" value="EF_Hand_1_Ca_BS"/>
</dbReference>
<dbReference type="SUPFAM" id="SSF48230">
    <property type="entry name" value="Chondroitin AC/alginate lyase"/>
    <property type="match status" value="1"/>
</dbReference>
<keyword evidence="4" id="KW-1185">Reference proteome</keyword>
<name>A0A9X0YM88_9FLAO</name>
<gene>
    <name evidence="1" type="ORF">J2Z56_003156</name>
    <name evidence="2" type="ORF">J2Z57_003310</name>
</gene>
<dbReference type="EMBL" id="JAUSUU010000011">
    <property type="protein sequence ID" value="MDQ0336853.1"/>
    <property type="molecule type" value="Genomic_DNA"/>
</dbReference>
<reference evidence="1" key="1">
    <citation type="submission" date="2021-03" db="EMBL/GenBank/DDBJ databases">
        <title>Genomic Encyclopedia of Type Strains, Phase IV (KMG-IV): sequencing the most valuable type-strain genomes for metagenomic binning, comparative biology and taxonomic classification.</title>
        <authorList>
            <person name="Goeker M."/>
        </authorList>
    </citation>
    <scope>NUCLEOTIDE SEQUENCE</scope>
    <source>
        <strain evidence="1">DSM 15523</strain>
        <strain evidence="2 4">DSM 16476</strain>
    </source>
</reference>
<dbReference type="Proteomes" id="UP001231587">
    <property type="component" value="Unassembled WGS sequence"/>
</dbReference>
<evidence type="ECO:0000313" key="4">
    <source>
        <dbReference type="Proteomes" id="UP001231587"/>
    </source>
</evidence>
<dbReference type="AlphaFoldDB" id="A0A9X0YM88"/>
<dbReference type="PROSITE" id="PS00018">
    <property type="entry name" value="EF_HAND_1"/>
    <property type="match status" value="1"/>
</dbReference>
<evidence type="ECO:0000313" key="1">
    <source>
        <dbReference type="EMBL" id="MBP1841224.1"/>
    </source>
</evidence>
<evidence type="ECO:0000313" key="3">
    <source>
        <dbReference type="Proteomes" id="UP001138672"/>
    </source>
</evidence>
<dbReference type="InterPro" id="IPR008929">
    <property type="entry name" value="Chondroitin_lyas"/>
</dbReference>
<sequence>MALKQKLKHLLIIALVALPFLIGSCVQNKVAKQKSNLDISAFLAAASPDTIYPSAAQIDMLKKVMPEERFQPAPNISNRNYWNAIAKSTSGQEYLAKANSLLDRAPEVPISDSIYRRANKEGNRGIYKPRYYRTMDRLEHYVLGECLENKGRFLPQIQTYVDSIIAMKSWVHPNHDDGNNGILEGRRVSIDLGARKFGSVLAIASSLLDDKLPEDLHAEIASEIQRRITDTYLTSTKHADENNTWIDGTSNWNSVCTSGTVLATITNSNDYDKRLATIGSAINSMSHYLTGFGDDGYCSEGLGYWGYGFSHYLYLAQIVFDYSDGHIDMFKFDNPEKLKNVGNFPENFVIQDGRCAPFADGVSKTSSSGSNFANMLSAYHYDAILPTEIRMEEAAEQLIAWNHPALFEVSSQATVPELPSHTYFEDFGMVISRGKQQNPFSIALKAGHNDENHNHSDVGTYTLVLGGDVMSGDIGAPSYTAGAFSPKNPARSSWGHPIPRLNETLQSNGKAFKGVFLDTDFTANTDKVVVDIKPAYEFPALEILERTMSNDKSGSGTITIEDYFVASEPITFETAIMTLNSYEVVDNQTVILTSKHQKVKAEIKSEGFKVTIKDEQVPVKHLREGGPAFRIGIKANKAVNTGKIIIVYTPL</sequence>
<evidence type="ECO:0000313" key="2">
    <source>
        <dbReference type="EMBL" id="MDQ0336853.1"/>
    </source>
</evidence>
<proteinExistence type="predicted"/>
<dbReference type="EMBL" id="JAGGJQ010000010">
    <property type="protein sequence ID" value="MBP1841224.1"/>
    <property type="molecule type" value="Genomic_DNA"/>
</dbReference>
<dbReference type="Proteomes" id="UP001138672">
    <property type="component" value="Unassembled WGS sequence"/>
</dbReference>
<protein>
    <recommendedName>
        <fullName evidence="5">Heparinase</fullName>
    </recommendedName>
</protein>
<dbReference type="OrthoDB" id="9793856at2"/>
<evidence type="ECO:0008006" key="5">
    <source>
        <dbReference type="Google" id="ProtNLM"/>
    </source>
</evidence>
<comment type="caution">
    <text evidence="1">The sequence shown here is derived from an EMBL/GenBank/DDBJ whole genome shotgun (WGS) entry which is preliminary data.</text>
</comment>
<dbReference type="PANTHER" id="PTHR38045:SF1">
    <property type="entry name" value="HEPARINASE II_III-LIKE PROTEIN"/>
    <property type="match status" value="1"/>
</dbReference>
<dbReference type="Gene3D" id="2.70.98.70">
    <property type="match status" value="1"/>
</dbReference>
<organism evidence="1 3">
    <name type="scientific">Formosa algae</name>
    <dbReference type="NCBI Taxonomy" id="225843"/>
    <lineage>
        <taxon>Bacteria</taxon>
        <taxon>Pseudomonadati</taxon>
        <taxon>Bacteroidota</taxon>
        <taxon>Flavobacteriia</taxon>
        <taxon>Flavobacteriales</taxon>
        <taxon>Flavobacteriaceae</taxon>
        <taxon>Formosa</taxon>
    </lineage>
</organism>
<dbReference type="PANTHER" id="PTHR38045">
    <property type="entry name" value="CHROMOSOME 1, WHOLE GENOME SHOTGUN SEQUENCE"/>
    <property type="match status" value="1"/>
</dbReference>